<protein>
    <submittedName>
        <fullName evidence="2">Lysophospholipase</fullName>
    </submittedName>
</protein>
<keyword evidence="3" id="KW-1185">Reference proteome</keyword>
<sequence>MRKITYLLLICLLTIGCEPSDNTIEPLPKTFNILSLGDSYTVGAAVCNTCKFPEQLKDSLKGSLSQKDSINLSIIAQTGWTTTNLIGAIENQNPSEDFDMVTLLIGVNNQFLSRPFTLYENEFPILTQTAVTKAQGDRSRVIVLSIPDYAYTPFGQNNGNPEVTSQEINEYNAFAQNYCLEENITFLNITDITQEGLNNPDLVAPDGLHPSELAYSKFMERLLPIVVQKLEL</sequence>
<dbReference type="Gene3D" id="3.40.50.1110">
    <property type="entry name" value="SGNH hydrolase"/>
    <property type="match status" value="1"/>
</dbReference>
<evidence type="ECO:0000313" key="3">
    <source>
        <dbReference type="Proteomes" id="UP000216840"/>
    </source>
</evidence>
<proteinExistence type="predicted"/>
<organism evidence="2 3">
    <name type="scientific">Winogradskyella aurantia</name>
    <dbReference type="NCBI Taxonomy" id="1915063"/>
    <lineage>
        <taxon>Bacteria</taxon>
        <taxon>Pseudomonadati</taxon>
        <taxon>Bacteroidota</taxon>
        <taxon>Flavobacteriia</taxon>
        <taxon>Flavobacteriales</taxon>
        <taxon>Flavobacteriaceae</taxon>
        <taxon>Winogradskyella</taxon>
    </lineage>
</organism>
<evidence type="ECO:0000313" key="2">
    <source>
        <dbReference type="EMBL" id="OZV70556.1"/>
    </source>
</evidence>
<dbReference type="Proteomes" id="UP000216840">
    <property type="component" value="Unassembled WGS sequence"/>
</dbReference>
<dbReference type="SUPFAM" id="SSF52266">
    <property type="entry name" value="SGNH hydrolase"/>
    <property type="match status" value="1"/>
</dbReference>
<reference evidence="2 3" key="1">
    <citation type="submission" date="2017-05" db="EMBL/GenBank/DDBJ databases">
        <title>The draft genome sequence of Idiomarina salinarum WNB302.</title>
        <authorList>
            <person name="Sun Y."/>
            <person name="Chen B."/>
            <person name="Du Z."/>
        </authorList>
    </citation>
    <scope>NUCLEOTIDE SEQUENCE [LARGE SCALE GENOMIC DNA]</scope>
    <source>
        <strain evidence="2 3">WNB302</strain>
    </source>
</reference>
<dbReference type="AlphaFoldDB" id="A0A265UZ29"/>
<dbReference type="GO" id="GO:0016788">
    <property type="term" value="F:hydrolase activity, acting on ester bonds"/>
    <property type="evidence" value="ECO:0007669"/>
    <property type="project" value="UniProtKB-ARBA"/>
</dbReference>
<evidence type="ECO:0000259" key="1">
    <source>
        <dbReference type="Pfam" id="PF13472"/>
    </source>
</evidence>
<dbReference type="OrthoDB" id="158267at2"/>
<dbReference type="EMBL" id="NGJN01000001">
    <property type="protein sequence ID" value="OZV70556.1"/>
    <property type="molecule type" value="Genomic_DNA"/>
</dbReference>
<dbReference type="PROSITE" id="PS51257">
    <property type="entry name" value="PROKAR_LIPOPROTEIN"/>
    <property type="match status" value="1"/>
</dbReference>
<dbReference type="InterPro" id="IPR036514">
    <property type="entry name" value="SGNH_hydro_sf"/>
</dbReference>
<dbReference type="Pfam" id="PF13472">
    <property type="entry name" value="Lipase_GDSL_2"/>
    <property type="match status" value="1"/>
</dbReference>
<gene>
    <name evidence="2" type="ORF">CA834_00120</name>
</gene>
<name>A0A265UZ29_9FLAO</name>
<dbReference type="RefSeq" id="WP_094966633.1">
    <property type="nucleotide sequence ID" value="NZ_NGJN01000001.1"/>
</dbReference>
<dbReference type="InterPro" id="IPR013830">
    <property type="entry name" value="SGNH_hydro"/>
</dbReference>
<comment type="caution">
    <text evidence="2">The sequence shown here is derived from an EMBL/GenBank/DDBJ whole genome shotgun (WGS) entry which is preliminary data.</text>
</comment>
<dbReference type="CDD" id="cd01832">
    <property type="entry name" value="SGNH_hydrolase_like_1"/>
    <property type="match status" value="1"/>
</dbReference>
<accession>A0A265UZ29</accession>
<feature type="domain" description="SGNH hydrolase-type esterase" evidence="1">
    <location>
        <begin position="36"/>
        <end position="215"/>
    </location>
</feature>